<dbReference type="Proteomes" id="UP000324222">
    <property type="component" value="Unassembled WGS sequence"/>
</dbReference>
<reference evidence="1 2" key="1">
    <citation type="submission" date="2019-05" db="EMBL/GenBank/DDBJ databases">
        <title>Another draft genome of Portunus trituberculatus and its Hox gene families provides insights of decapod evolution.</title>
        <authorList>
            <person name="Jeong J.-H."/>
            <person name="Song I."/>
            <person name="Kim S."/>
            <person name="Choi T."/>
            <person name="Kim D."/>
            <person name="Ryu S."/>
            <person name="Kim W."/>
        </authorList>
    </citation>
    <scope>NUCLEOTIDE SEQUENCE [LARGE SCALE GENOMIC DNA]</scope>
    <source>
        <tissue evidence="1">Muscle</tissue>
    </source>
</reference>
<accession>A0A5B7G6C4</accession>
<gene>
    <name evidence="1" type="ORF">E2C01_049713</name>
</gene>
<evidence type="ECO:0000313" key="2">
    <source>
        <dbReference type="Proteomes" id="UP000324222"/>
    </source>
</evidence>
<sequence>MVIAKLAKQRGWEHKNEFTRWINTHNSSSVKRECQRHCEADFTAKQTRDWLRSEREAGQCSAVHSLNMKENWLSLFPDSR</sequence>
<proteinExistence type="predicted"/>
<comment type="caution">
    <text evidence="1">The sequence shown here is derived from an EMBL/GenBank/DDBJ whole genome shotgun (WGS) entry which is preliminary data.</text>
</comment>
<organism evidence="1 2">
    <name type="scientific">Portunus trituberculatus</name>
    <name type="common">Swimming crab</name>
    <name type="synonym">Neptunus trituberculatus</name>
    <dbReference type="NCBI Taxonomy" id="210409"/>
    <lineage>
        <taxon>Eukaryota</taxon>
        <taxon>Metazoa</taxon>
        <taxon>Ecdysozoa</taxon>
        <taxon>Arthropoda</taxon>
        <taxon>Crustacea</taxon>
        <taxon>Multicrustacea</taxon>
        <taxon>Malacostraca</taxon>
        <taxon>Eumalacostraca</taxon>
        <taxon>Eucarida</taxon>
        <taxon>Decapoda</taxon>
        <taxon>Pleocyemata</taxon>
        <taxon>Brachyura</taxon>
        <taxon>Eubrachyura</taxon>
        <taxon>Portunoidea</taxon>
        <taxon>Portunidae</taxon>
        <taxon>Portuninae</taxon>
        <taxon>Portunus</taxon>
    </lineage>
</organism>
<name>A0A5B7G6C4_PORTR</name>
<evidence type="ECO:0000313" key="1">
    <source>
        <dbReference type="EMBL" id="MPC55770.1"/>
    </source>
</evidence>
<protein>
    <submittedName>
        <fullName evidence="1">Uncharacterized protein</fullName>
    </submittedName>
</protein>
<keyword evidence="2" id="KW-1185">Reference proteome</keyword>
<dbReference type="EMBL" id="VSRR010013421">
    <property type="protein sequence ID" value="MPC55770.1"/>
    <property type="molecule type" value="Genomic_DNA"/>
</dbReference>
<dbReference type="AlphaFoldDB" id="A0A5B7G6C4"/>